<organism evidence="1 2">
    <name type="scientific">Pelosinus baikalensis</name>
    <dbReference type="NCBI Taxonomy" id="2892015"/>
    <lineage>
        <taxon>Bacteria</taxon>
        <taxon>Bacillati</taxon>
        <taxon>Bacillota</taxon>
        <taxon>Negativicutes</taxon>
        <taxon>Selenomonadales</taxon>
        <taxon>Sporomusaceae</taxon>
        <taxon>Pelosinus</taxon>
    </lineage>
</organism>
<dbReference type="Gene3D" id="3.40.605.10">
    <property type="entry name" value="Aldehyde Dehydrogenase, Chain A, domain 1"/>
    <property type="match status" value="1"/>
</dbReference>
<evidence type="ECO:0000313" key="1">
    <source>
        <dbReference type="EMBL" id="MCC5468097.1"/>
    </source>
</evidence>
<comment type="caution">
    <text evidence="1">The sequence shown here is derived from an EMBL/GenBank/DDBJ whole genome shotgun (WGS) entry which is preliminary data.</text>
</comment>
<keyword evidence="2" id="KW-1185">Reference proteome</keyword>
<sequence length="104" mass="11681">MGKEKEITTEQQEELDTAFGRAQKALAIIATYDQAKVDRLCQAVAWAVANKKTFLELVDMGIKESGLGDYVSRQNKRFKIRGVLRDALRQKSIGIIEEIPEKGI</sequence>
<gene>
    <name evidence="1" type="ORF">LMF89_22430</name>
</gene>
<evidence type="ECO:0000313" key="2">
    <source>
        <dbReference type="Proteomes" id="UP001165492"/>
    </source>
</evidence>
<dbReference type="InterPro" id="IPR016162">
    <property type="entry name" value="Ald_DH_N"/>
</dbReference>
<protein>
    <submittedName>
        <fullName evidence="1">Uncharacterized protein</fullName>
    </submittedName>
</protein>
<proteinExistence type="predicted"/>
<name>A0ABS8HY38_9FIRM</name>
<accession>A0ABS8HY38</accession>
<dbReference type="EMBL" id="JAJHJB010000048">
    <property type="protein sequence ID" value="MCC5468097.1"/>
    <property type="molecule type" value="Genomic_DNA"/>
</dbReference>
<feature type="non-terminal residue" evidence="1">
    <location>
        <position position="104"/>
    </location>
</feature>
<dbReference type="Proteomes" id="UP001165492">
    <property type="component" value="Unassembled WGS sequence"/>
</dbReference>
<reference evidence="1" key="1">
    <citation type="submission" date="2021-11" db="EMBL/GenBank/DDBJ databases">
        <title>Description of a new species Pelosinus isolated from the bottom sediments of Lake Baikal.</title>
        <authorList>
            <person name="Zakharyuk A."/>
        </authorList>
    </citation>
    <scope>NUCLEOTIDE SEQUENCE</scope>
    <source>
        <strain evidence="1">Bkl1</strain>
    </source>
</reference>